<accession>A0A0J1IGT4</accession>
<dbReference type="AlphaFoldDB" id="A0A0J1IGT4"/>
<reference evidence="2 3" key="1">
    <citation type="submission" date="2015-05" db="EMBL/GenBank/DDBJ databases">
        <title>Whole genome sequence and identification of bacterial endophytes from Costus igneus.</title>
        <authorList>
            <person name="Lee Y.P."/>
            <person name="Gan H.M."/>
            <person name="Eng W."/>
            <person name="Wheatley M.S."/>
            <person name="Caraballo A."/>
            <person name="Polter S."/>
            <person name="Savka M.A."/>
            <person name="Hudson A.O."/>
        </authorList>
    </citation>
    <scope>NUCLEOTIDE SEQUENCE [LARGE SCALE GENOMIC DNA]</scope>
    <source>
        <strain evidence="2 3">RIT379</strain>
    </source>
</reference>
<dbReference type="PATRIC" id="fig|1397.4.peg.1439"/>
<dbReference type="InterPro" id="IPR003675">
    <property type="entry name" value="Rce1/LyrA-like_dom"/>
</dbReference>
<gene>
    <name evidence="2" type="ORF">ABW02_16250</name>
</gene>
<dbReference type="OrthoDB" id="2194912at2"/>
<evidence type="ECO:0000259" key="1">
    <source>
        <dbReference type="Pfam" id="PF02517"/>
    </source>
</evidence>
<evidence type="ECO:0000313" key="3">
    <source>
        <dbReference type="Proteomes" id="UP000036045"/>
    </source>
</evidence>
<dbReference type="PANTHER" id="PTHR36435">
    <property type="entry name" value="SLR1288 PROTEIN"/>
    <property type="match status" value="1"/>
</dbReference>
<dbReference type="GO" id="GO:0080120">
    <property type="term" value="P:CAAX-box protein maturation"/>
    <property type="evidence" value="ECO:0007669"/>
    <property type="project" value="UniProtKB-ARBA"/>
</dbReference>
<keyword evidence="3" id="KW-1185">Reference proteome</keyword>
<organism evidence="2 3">
    <name type="scientific">Niallia circulans</name>
    <name type="common">Bacillus circulans</name>
    <dbReference type="NCBI Taxonomy" id="1397"/>
    <lineage>
        <taxon>Bacteria</taxon>
        <taxon>Bacillati</taxon>
        <taxon>Bacillota</taxon>
        <taxon>Bacilli</taxon>
        <taxon>Bacillales</taxon>
        <taxon>Bacillaceae</taxon>
        <taxon>Niallia</taxon>
    </lineage>
</organism>
<name>A0A0J1IGT4_NIACI</name>
<dbReference type="PANTHER" id="PTHR36435:SF6">
    <property type="entry name" value="ABORTIVE INFECTION PROTEIN"/>
    <property type="match status" value="1"/>
</dbReference>
<protein>
    <submittedName>
        <fullName evidence="2">Abortive infection protein</fullName>
    </submittedName>
</protein>
<feature type="domain" description="CAAX prenyl protease 2/Lysostaphin resistance protein A-like" evidence="1">
    <location>
        <begin position="129"/>
        <end position="214"/>
    </location>
</feature>
<dbReference type="GeneID" id="56347598"/>
<evidence type="ECO:0000313" key="2">
    <source>
        <dbReference type="EMBL" id="KLV25141.1"/>
    </source>
</evidence>
<proteinExistence type="predicted"/>
<dbReference type="RefSeq" id="WP_047943329.1">
    <property type="nucleotide sequence ID" value="NZ_CP053989.1"/>
</dbReference>
<dbReference type="InterPro" id="IPR052710">
    <property type="entry name" value="CAAX_protease"/>
</dbReference>
<dbReference type="Pfam" id="PF02517">
    <property type="entry name" value="Rce1-like"/>
    <property type="match status" value="1"/>
</dbReference>
<comment type="caution">
    <text evidence="2">The sequence shown here is derived from an EMBL/GenBank/DDBJ whole genome shotgun (WGS) entry which is preliminary data.</text>
</comment>
<dbReference type="GO" id="GO:0004175">
    <property type="term" value="F:endopeptidase activity"/>
    <property type="evidence" value="ECO:0007669"/>
    <property type="project" value="UniProtKB-ARBA"/>
</dbReference>
<dbReference type="EMBL" id="LDPH01000017">
    <property type="protein sequence ID" value="KLV25141.1"/>
    <property type="molecule type" value="Genomic_DNA"/>
</dbReference>
<dbReference type="Proteomes" id="UP000036045">
    <property type="component" value="Unassembled WGS sequence"/>
</dbReference>
<sequence>MKKEYWIIIIAYIAMQLSTFVGVPVILFIAGLLGYNPASKAIQFQSNVIWLIFSFVVTLIICLFLLRKEMRNPMRSDMMNIPSSIGWAIGGIFLSLFAQTFAGIIERLLGIEAGSENTEQIMQLINAAPLVIIVVSMIGPILEEIVFRKIIFGSLYKRFGFFISALISSLIFAVAHRDFSHILLYASMGFTFAFLYVRTKRILVPIFAHVAMNSFVVIMQLNYDRIIEWQEKYSGVTHFIGGFL</sequence>